<evidence type="ECO:0000313" key="2">
    <source>
        <dbReference type="Proteomes" id="UP001183794"/>
    </source>
</evidence>
<keyword evidence="2" id="KW-1185">Reference proteome</keyword>
<accession>A0ABU2B3S1</accession>
<evidence type="ECO:0000313" key="1">
    <source>
        <dbReference type="EMBL" id="MDR7348250.1"/>
    </source>
</evidence>
<protein>
    <submittedName>
        <fullName evidence="1">Uncharacterized protein</fullName>
    </submittedName>
</protein>
<organism evidence="1 2">
    <name type="scientific">Enteractinococcus fodinae</name>
    <dbReference type="NCBI Taxonomy" id="684663"/>
    <lineage>
        <taxon>Bacteria</taxon>
        <taxon>Bacillati</taxon>
        <taxon>Actinomycetota</taxon>
        <taxon>Actinomycetes</taxon>
        <taxon>Micrococcales</taxon>
        <taxon>Micrococcaceae</taxon>
    </lineage>
</organism>
<dbReference type="EMBL" id="JAVDYJ010000001">
    <property type="protein sequence ID" value="MDR7348250.1"/>
    <property type="molecule type" value="Genomic_DNA"/>
</dbReference>
<comment type="caution">
    <text evidence="1">The sequence shown here is derived from an EMBL/GenBank/DDBJ whole genome shotgun (WGS) entry which is preliminary data.</text>
</comment>
<sequence length="161" mass="18033">MLYKNGFVSGFPSMGYESPHRLTLTTRGREVRREHYVPTLLPQMPDSTPEAATAAPSATYNFTTNITGGTIGAAQFGHQNHATVENVQPEVQQHFQTLRDFASEAPSEDRQELLEQIHQLEEAAQRGPSAFEELRNKFFSSFVTKLGDRAVNILMEIPQLL</sequence>
<name>A0ABU2B3S1_9MICC</name>
<dbReference type="Proteomes" id="UP001183794">
    <property type="component" value="Unassembled WGS sequence"/>
</dbReference>
<reference evidence="1 2" key="1">
    <citation type="submission" date="2023-07" db="EMBL/GenBank/DDBJ databases">
        <title>Sequencing the genomes of 1000 actinobacteria strains.</title>
        <authorList>
            <person name="Klenk H.-P."/>
        </authorList>
    </citation>
    <scope>NUCLEOTIDE SEQUENCE [LARGE SCALE GENOMIC DNA]</scope>
    <source>
        <strain evidence="1 2">DSM 22966</strain>
    </source>
</reference>
<proteinExistence type="predicted"/>
<gene>
    <name evidence="1" type="ORF">J2S62_002507</name>
</gene>